<accession>A0A4S8JCT0</accession>
<feature type="coiled-coil region" evidence="1">
    <location>
        <begin position="119"/>
        <end position="149"/>
    </location>
</feature>
<keyword evidence="3" id="KW-1185">Reference proteome</keyword>
<feature type="coiled-coil region" evidence="1">
    <location>
        <begin position="59"/>
        <end position="86"/>
    </location>
</feature>
<evidence type="ECO:0000313" key="2">
    <source>
        <dbReference type="EMBL" id="THU58642.1"/>
    </source>
</evidence>
<comment type="caution">
    <text evidence="2">The sequence shown here is derived from an EMBL/GenBank/DDBJ whole genome shotgun (WGS) entry which is preliminary data.</text>
</comment>
<dbReference type="EMBL" id="PYDT01000006">
    <property type="protein sequence ID" value="THU58642.1"/>
    <property type="molecule type" value="Genomic_DNA"/>
</dbReference>
<gene>
    <name evidence="2" type="ORF">C4D60_Mb03t16520</name>
</gene>
<dbReference type="Proteomes" id="UP000317650">
    <property type="component" value="Chromosome 3"/>
</dbReference>
<organism evidence="2 3">
    <name type="scientific">Musa balbisiana</name>
    <name type="common">Banana</name>
    <dbReference type="NCBI Taxonomy" id="52838"/>
    <lineage>
        <taxon>Eukaryota</taxon>
        <taxon>Viridiplantae</taxon>
        <taxon>Streptophyta</taxon>
        <taxon>Embryophyta</taxon>
        <taxon>Tracheophyta</taxon>
        <taxon>Spermatophyta</taxon>
        <taxon>Magnoliopsida</taxon>
        <taxon>Liliopsida</taxon>
        <taxon>Zingiberales</taxon>
        <taxon>Musaceae</taxon>
        <taxon>Musa</taxon>
    </lineage>
</organism>
<protein>
    <submittedName>
        <fullName evidence="2">Uncharacterized protein</fullName>
    </submittedName>
</protein>
<dbReference type="AlphaFoldDB" id="A0A4S8JCT0"/>
<keyword evidence="1" id="KW-0175">Coiled coil</keyword>
<evidence type="ECO:0000313" key="3">
    <source>
        <dbReference type="Proteomes" id="UP000317650"/>
    </source>
</evidence>
<sequence length="193" mass="21319">MRSARLCSDLLCLQSHHYAAALMDRVRDAGRVIAALGARNSELQRQVDEVCAGVGPEAVAAAEQRALGLEAEVERLRTELQASTERGIELQTWLEASERKNTKLQTHLRVSVAEACSARADSLELIRRLEESRAEARRASEALEAEIRLRPEKDKKLIEDYKGESDRSLMGLGWRSGPCWPGVVSPSEARGVS</sequence>
<reference evidence="2 3" key="1">
    <citation type="journal article" date="2019" name="Nat. Plants">
        <title>Genome sequencing of Musa balbisiana reveals subgenome evolution and function divergence in polyploid bananas.</title>
        <authorList>
            <person name="Yao X."/>
        </authorList>
    </citation>
    <scope>NUCLEOTIDE SEQUENCE [LARGE SCALE GENOMIC DNA]</scope>
    <source>
        <strain evidence="3">cv. DH-PKW</strain>
        <tissue evidence="2">Leaves</tissue>
    </source>
</reference>
<name>A0A4S8JCT0_MUSBA</name>
<proteinExistence type="predicted"/>
<evidence type="ECO:0000256" key="1">
    <source>
        <dbReference type="SAM" id="Coils"/>
    </source>
</evidence>